<name>A0ABR4H2Q0_9EURO</name>
<sequence length="361" mass="40619">MAYSAVGGLLRYQPSNTFRQSMNSFAQKRNWSTAAIPKWAPTSDPSLDKSLHRFREKLFIPQALSLEQRNLVYKLSNAQKLKENPITVYVGPDDEPYQLRTIDRRELPSKTEAIQVIELMKKTRNWANLVPFLIGIRESGWRLSEDHLESLVAGTGSTNGLGYLLEALKQSAKTAVTIGNPEVGKRVFFELHVQAQQNNFQGLELEKTYRLAQQFAQALESPRNAARKAQYDPKKQPSVIGTLLELSAANAVNNGSVEAGVEALEYAKRFRASWKDVALTVPPKSWALYDRRLRECVPIYNGMKYALEVKEIAKDSRMVSMFQTEIEKLGVFIAEAKISARRKAVQPPTPGLLQAQALHES</sequence>
<organism evidence="1 2">
    <name type="scientific">Aspergillus granulosus</name>
    <dbReference type="NCBI Taxonomy" id="176169"/>
    <lineage>
        <taxon>Eukaryota</taxon>
        <taxon>Fungi</taxon>
        <taxon>Dikarya</taxon>
        <taxon>Ascomycota</taxon>
        <taxon>Pezizomycotina</taxon>
        <taxon>Eurotiomycetes</taxon>
        <taxon>Eurotiomycetidae</taxon>
        <taxon>Eurotiales</taxon>
        <taxon>Aspergillaceae</taxon>
        <taxon>Aspergillus</taxon>
        <taxon>Aspergillus subgen. Nidulantes</taxon>
    </lineage>
</organism>
<evidence type="ECO:0000313" key="1">
    <source>
        <dbReference type="EMBL" id="KAL2809736.1"/>
    </source>
</evidence>
<evidence type="ECO:0000313" key="2">
    <source>
        <dbReference type="Proteomes" id="UP001610334"/>
    </source>
</evidence>
<accession>A0ABR4H2Q0</accession>
<gene>
    <name evidence="1" type="ORF">BJX63DRAFT_434903</name>
</gene>
<dbReference type="EMBL" id="JBFXLT010000083">
    <property type="protein sequence ID" value="KAL2809736.1"/>
    <property type="molecule type" value="Genomic_DNA"/>
</dbReference>
<keyword evidence="2" id="KW-1185">Reference proteome</keyword>
<comment type="caution">
    <text evidence="1">The sequence shown here is derived from an EMBL/GenBank/DDBJ whole genome shotgun (WGS) entry which is preliminary data.</text>
</comment>
<dbReference type="Proteomes" id="UP001610334">
    <property type="component" value="Unassembled WGS sequence"/>
</dbReference>
<reference evidence="1 2" key="1">
    <citation type="submission" date="2024-07" db="EMBL/GenBank/DDBJ databases">
        <title>Section-level genome sequencing and comparative genomics of Aspergillus sections Usti and Cavernicolus.</title>
        <authorList>
            <consortium name="Lawrence Berkeley National Laboratory"/>
            <person name="Nybo J.L."/>
            <person name="Vesth T.C."/>
            <person name="Theobald S."/>
            <person name="Frisvad J.C."/>
            <person name="Larsen T.O."/>
            <person name="Kjaerboelling I."/>
            <person name="Rothschild-Mancinelli K."/>
            <person name="Lyhne E.K."/>
            <person name="Kogle M.E."/>
            <person name="Barry K."/>
            <person name="Clum A."/>
            <person name="Na H."/>
            <person name="Ledsgaard L."/>
            <person name="Lin J."/>
            <person name="Lipzen A."/>
            <person name="Kuo A."/>
            <person name="Riley R."/>
            <person name="Mondo S."/>
            <person name="Labutti K."/>
            <person name="Haridas S."/>
            <person name="Pangalinan J."/>
            <person name="Salamov A.A."/>
            <person name="Simmons B.A."/>
            <person name="Magnuson J.K."/>
            <person name="Chen J."/>
            <person name="Drula E."/>
            <person name="Henrissat B."/>
            <person name="Wiebenga A."/>
            <person name="Lubbers R.J."/>
            <person name="Gomes A.C."/>
            <person name="Makela M.R."/>
            <person name="Stajich J."/>
            <person name="Grigoriev I.V."/>
            <person name="Mortensen U.H."/>
            <person name="De Vries R.P."/>
            <person name="Baker S.E."/>
            <person name="Andersen M.R."/>
        </authorList>
    </citation>
    <scope>NUCLEOTIDE SEQUENCE [LARGE SCALE GENOMIC DNA]</scope>
    <source>
        <strain evidence="1 2">CBS 588.65</strain>
    </source>
</reference>
<proteinExistence type="predicted"/>
<protein>
    <submittedName>
        <fullName evidence="1">Uncharacterized protein</fullName>
    </submittedName>
</protein>